<dbReference type="InterPro" id="IPR055087">
    <property type="entry name" value="GldL-like_N"/>
</dbReference>
<keyword evidence="2" id="KW-0472">Membrane</keyword>
<feature type="transmembrane region" description="Helical" evidence="2">
    <location>
        <begin position="35"/>
        <end position="59"/>
    </location>
</feature>
<evidence type="ECO:0000256" key="1">
    <source>
        <dbReference type="SAM" id="Coils"/>
    </source>
</evidence>
<dbReference type="RefSeq" id="WP_222579446.1">
    <property type="nucleotide sequence ID" value="NZ_JAHVHU010000006.1"/>
</dbReference>
<feature type="transmembrane region" description="Helical" evidence="2">
    <location>
        <begin position="12"/>
        <end position="29"/>
    </location>
</feature>
<proteinExistence type="predicted"/>
<keyword evidence="1" id="KW-0175">Coiled coil</keyword>
<evidence type="ECO:0000259" key="3">
    <source>
        <dbReference type="Pfam" id="PF22827"/>
    </source>
</evidence>
<keyword evidence="5" id="KW-1185">Reference proteome</keyword>
<feature type="coiled-coil region" evidence="1">
    <location>
        <begin position="158"/>
        <end position="185"/>
    </location>
</feature>
<organism evidence="4 5">
    <name type="scientific">Membranihabitans marinus</name>
    <dbReference type="NCBI Taxonomy" id="1227546"/>
    <lineage>
        <taxon>Bacteria</taxon>
        <taxon>Pseudomonadati</taxon>
        <taxon>Bacteroidota</taxon>
        <taxon>Saprospiria</taxon>
        <taxon>Saprospirales</taxon>
        <taxon>Saprospiraceae</taxon>
        <taxon>Membranihabitans</taxon>
    </lineage>
</organism>
<reference evidence="4" key="1">
    <citation type="submission" date="2021-06" db="EMBL/GenBank/DDBJ databases">
        <title>44 bacteria genomes isolated from Dapeng, Shenzhen.</title>
        <authorList>
            <person name="Zheng W."/>
            <person name="Yu S."/>
            <person name="Huang Y."/>
        </authorList>
    </citation>
    <scope>NUCLEOTIDE SEQUENCE</scope>
    <source>
        <strain evidence="4">DP5N28-2</strain>
    </source>
</reference>
<protein>
    <submittedName>
        <fullName evidence="4">Gliding motility protein GldL</fullName>
    </submittedName>
</protein>
<dbReference type="Proteomes" id="UP000753961">
    <property type="component" value="Unassembled WGS sequence"/>
</dbReference>
<dbReference type="EMBL" id="JAHVHU010000006">
    <property type="protein sequence ID" value="MBY5957927.1"/>
    <property type="molecule type" value="Genomic_DNA"/>
</dbReference>
<feature type="domain" description="Gliding motility protein GldL-like N-terminal" evidence="3">
    <location>
        <begin position="16"/>
        <end position="75"/>
    </location>
</feature>
<accession>A0A953L6R1</accession>
<keyword evidence="2" id="KW-1133">Transmembrane helix</keyword>
<sequence length="196" mass="21711">MTFYKKTWFKYLKNFIIGIGASLVMLGALGKINSYPWGGTAITVGLVTEAIIFLFLGVLPPEKDYYWENLYPGLDRANSNIAPLTNGAVVEQPAVNGKSLDSEFVEKHLDGMLGELRNMSKSMQSLKALQEVDFSQTGEQLKTMNNFYAKLNTAMGQLEGSVEDAKQYKENMAVLNQKLGSLNTVYGNMLNAMNSK</sequence>
<dbReference type="AlphaFoldDB" id="A0A953L6R1"/>
<comment type="caution">
    <text evidence="4">The sequence shown here is derived from an EMBL/GenBank/DDBJ whole genome shotgun (WGS) entry which is preliminary data.</text>
</comment>
<dbReference type="Pfam" id="PF22827">
    <property type="entry name" value="GldL_N"/>
    <property type="match status" value="1"/>
</dbReference>
<name>A0A953L6R1_9BACT</name>
<keyword evidence="2" id="KW-0812">Transmembrane</keyword>
<evidence type="ECO:0000256" key="2">
    <source>
        <dbReference type="SAM" id="Phobius"/>
    </source>
</evidence>
<evidence type="ECO:0000313" key="5">
    <source>
        <dbReference type="Proteomes" id="UP000753961"/>
    </source>
</evidence>
<gene>
    <name evidence="4" type="ORF">KUV50_07290</name>
</gene>
<evidence type="ECO:0000313" key="4">
    <source>
        <dbReference type="EMBL" id="MBY5957927.1"/>
    </source>
</evidence>